<dbReference type="InterPro" id="IPR003476">
    <property type="entry name" value="Glyco_hydro_42"/>
</dbReference>
<protein>
    <submittedName>
        <fullName evidence="7">Beta-galactosidase</fullName>
        <ecNumber evidence="7">3.2.1.23</ecNumber>
    </submittedName>
</protein>
<evidence type="ECO:0000256" key="5">
    <source>
        <dbReference type="SAM" id="MobiDB-lite"/>
    </source>
</evidence>
<dbReference type="EMBL" id="JSXS01000135">
    <property type="protein sequence ID" value="KIL30169.1"/>
    <property type="molecule type" value="Genomic_DNA"/>
</dbReference>
<gene>
    <name evidence="7" type="ORF">B4067_0777</name>
</gene>
<feature type="compositionally biased region" description="Basic residues" evidence="5">
    <location>
        <begin position="116"/>
        <end position="128"/>
    </location>
</feature>
<comment type="caution">
    <text evidence="7">The sequence shown here is derived from an EMBL/GenBank/DDBJ whole genome shotgun (WGS) entry which is preliminary data.</text>
</comment>
<evidence type="ECO:0000256" key="3">
    <source>
        <dbReference type="ARBA" id="ARBA00022833"/>
    </source>
</evidence>
<keyword evidence="1" id="KW-0479">Metal-binding</keyword>
<organism evidence="7 8">
    <name type="scientific">Bacillus subtilis subsp. subtilis</name>
    <dbReference type="NCBI Taxonomy" id="135461"/>
    <lineage>
        <taxon>Bacteria</taxon>
        <taxon>Bacillati</taxon>
        <taxon>Bacillota</taxon>
        <taxon>Bacilli</taxon>
        <taxon>Bacillales</taxon>
        <taxon>Bacillaceae</taxon>
        <taxon>Bacillus</taxon>
    </lineage>
</organism>
<dbReference type="SUPFAM" id="SSF51445">
    <property type="entry name" value="(Trans)glycosidases"/>
    <property type="match status" value="1"/>
</dbReference>
<keyword evidence="4 7" id="KW-0326">Glycosidase</keyword>
<dbReference type="GO" id="GO:0004565">
    <property type="term" value="F:beta-galactosidase activity"/>
    <property type="evidence" value="ECO:0007669"/>
    <property type="project" value="UniProtKB-EC"/>
</dbReference>
<dbReference type="PANTHER" id="PTHR36447">
    <property type="entry name" value="BETA-GALACTOSIDASE GANA"/>
    <property type="match status" value="1"/>
</dbReference>
<proteinExistence type="predicted"/>
<feature type="region of interest" description="Disordered" evidence="5">
    <location>
        <begin position="116"/>
        <end position="138"/>
    </location>
</feature>
<evidence type="ECO:0000259" key="6">
    <source>
        <dbReference type="Pfam" id="PF02449"/>
    </source>
</evidence>
<evidence type="ECO:0000256" key="1">
    <source>
        <dbReference type="ARBA" id="ARBA00022723"/>
    </source>
</evidence>
<evidence type="ECO:0000256" key="2">
    <source>
        <dbReference type="ARBA" id="ARBA00022801"/>
    </source>
</evidence>
<dbReference type="InterPro" id="IPR013529">
    <property type="entry name" value="Glyco_hydro_42_N"/>
</dbReference>
<dbReference type="PANTHER" id="PTHR36447:SF2">
    <property type="entry name" value="BETA-GALACTOSIDASE YESZ"/>
    <property type="match status" value="1"/>
</dbReference>
<dbReference type="InterPro" id="IPR017853">
    <property type="entry name" value="GH"/>
</dbReference>
<keyword evidence="2 7" id="KW-0378">Hydrolase</keyword>
<keyword evidence="3" id="KW-0862">Zinc</keyword>
<accession>A0ABD3ZPR8</accession>
<dbReference type="GO" id="GO:0046872">
    <property type="term" value="F:metal ion binding"/>
    <property type="evidence" value="ECO:0007669"/>
    <property type="project" value="UniProtKB-KW"/>
</dbReference>
<dbReference type="AlphaFoldDB" id="A0ABD3ZPR8"/>
<dbReference type="Proteomes" id="UP000031970">
    <property type="component" value="Unassembled WGS sequence"/>
</dbReference>
<evidence type="ECO:0000313" key="7">
    <source>
        <dbReference type="EMBL" id="KIL30169.1"/>
    </source>
</evidence>
<dbReference type="EC" id="3.2.1.23" evidence="7"/>
<dbReference type="Pfam" id="PF02449">
    <property type="entry name" value="Glyco_hydro_42"/>
    <property type="match status" value="1"/>
</dbReference>
<dbReference type="Gene3D" id="3.20.20.80">
    <property type="entry name" value="Glycosidases"/>
    <property type="match status" value="1"/>
</dbReference>
<evidence type="ECO:0000313" key="8">
    <source>
        <dbReference type="Proteomes" id="UP000031970"/>
    </source>
</evidence>
<feature type="domain" description="Glycoside hydrolase family 42 N-terminal" evidence="6">
    <location>
        <begin position="9"/>
        <end position="122"/>
    </location>
</feature>
<sequence>MRKLYHGACYYPELWDEETIQQDIDIMREVGVNVVRIGEFAWSVMEPEEGKIDVGFFKEIIARLYESGIETIMCTPTPTPPIWFSHGRPERMHVNEKREIMGHGSRQHACTNNPYFRKKNRHHHHSHRQGAWPAPWADRMAARQ</sequence>
<reference evidence="7 8" key="1">
    <citation type="submission" date="2014-11" db="EMBL/GenBank/DDBJ databases">
        <title>Draft Genome Sequences of Nine Bacillus subtilis Strains that Form Spores with High Heat-Resistance.</title>
        <authorList>
            <person name="Krawcyk A.O."/>
            <person name="Berendsen E.M."/>
            <person name="de Jong A."/>
            <person name="Holsappel S."/>
            <person name="Eijlander R.T."/>
            <person name="Wells-Bennik M."/>
            <person name="Kuipers O.P."/>
        </authorList>
    </citation>
    <scope>NUCLEOTIDE SEQUENCE [LARGE SCALE GENOMIC DNA]</scope>
    <source>
        <strain evidence="7 8">B4067</strain>
    </source>
</reference>
<name>A0ABD3ZPR8_BACIU</name>
<evidence type="ECO:0000256" key="4">
    <source>
        <dbReference type="ARBA" id="ARBA00023295"/>
    </source>
</evidence>